<evidence type="ECO:0000313" key="2">
    <source>
        <dbReference type="WBParaSite" id="PS1159_v2.g13597.t1"/>
    </source>
</evidence>
<dbReference type="Proteomes" id="UP000887580">
    <property type="component" value="Unplaced"/>
</dbReference>
<name>A0AC35F674_9BILA</name>
<proteinExistence type="predicted"/>
<dbReference type="WBParaSite" id="PS1159_v2.g13597.t1">
    <property type="protein sequence ID" value="PS1159_v2.g13597.t1"/>
    <property type="gene ID" value="PS1159_v2.g13597"/>
</dbReference>
<evidence type="ECO:0000313" key="1">
    <source>
        <dbReference type="Proteomes" id="UP000887580"/>
    </source>
</evidence>
<accession>A0AC35F674</accession>
<protein>
    <submittedName>
        <fullName evidence="2">Serpentine receptor class gamma</fullName>
    </submittedName>
</protein>
<reference evidence="2" key="1">
    <citation type="submission" date="2022-11" db="UniProtKB">
        <authorList>
            <consortium name="WormBaseParasite"/>
        </authorList>
    </citation>
    <scope>IDENTIFICATION</scope>
</reference>
<sequence>MAGLLPYGLMALDIKVQTKLPSFGIVPDFYKNNGWLATVWFNGSGYFVFLQFISHTLIAFNRFTLFWFPVTYAKIWSKPWYTILVLIFPIIGLSHRIFEPGVFQYSANGEVVVRLVNDYAVSATYAVSSGLYFTCTAIQAIFNILAMLKYNNYKQSNVKTKQNDMGLLYISFIFFIIQLFRSIFNFIRPYFTNNPEMAYLLQAMVPIIADIYQGTGSISLILLSPSTRKAYLSYYGKCCGINNFVSDSGITIHNITTITAAAGNKILNNKTITSSTSHR</sequence>
<organism evidence="1 2">
    <name type="scientific">Panagrolaimus sp. PS1159</name>
    <dbReference type="NCBI Taxonomy" id="55785"/>
    <lineage>
        <taxon>Eukaryota</taxon>
        <taxon>Metazoa</taxon>
        <taxon>Ecdysozoa</taxon>
        <taxon>Nematoda</taxon>
        <taxon>Chromadorea</taxon>
        <taxon>Rhabditida</taxon>
        <taxon>Tylenchina</taxon>
        <taxon>Panagrolaimomorpha</taxon>
        <taxon>Panagrolaimoidea</taxon>
        <taxon>Panagrolaimidae</taxon>
        <taxon>Panagrolaimus</taxon>
    </lineage>
</organism>